<sequence length="99" mass="11270">MNFLLVLTIVAFLIATALAMESDYSDKCAAPTGEVAQEGYGGSAPAEESEGYRRRHRMRSRARRLRVKAMKKRLVKKVKKVKKAKKAKKVRRVVKKNKH</sequence>
<feature type="signal peptide" evidence="2">
    <location>
        <begin position="1"/>
        <end position="19"/>
    </location>
</feature>
<dbReference type="Proteomes" id="UP000024635">
    <property type="component" value="Unassembled WGS sequence"/>
</dbReference>
<feature type="chain" id="PRO_5001491519" evidence="2">
    <location>
        <begin position="20"/>
        <end position="99"/>
    </location>
</feature>
<keyword evidence="4" id="KW-1185">Reference proteome</keyword>
<organism evidence="3 4">
    <name type="scientific">Ancylostoma ceylanicum</name>
    <dbReference type="NCBI Taxonomy" id="53326"/>
    <lineage>
        <taxon>Eukaryota</taxon>
        <taxon>Metazoa</taxon>
        <taxon>Ecdysozoa</taxon>
        <taxon>Nematoda</taxon>
        <taxon>Chromadorea</taxon>
        <taxon>Rhabditida</taxon>
        <taxon>Rhabditina</taxon>
        <taxon>Rhabditomorpha</taxon>
        <taxon>Strongyloidea</taxon>
        <taxon>Ancylostomatidae</taxon>
        <taxon>Ancylostomatinae</taxon>
        <taxon>Ancylostoma</taxon>
    </lineage>
</organism>
<evidence type="ECO:0000256" key="1">
    <source>
        <dbReference type="SAM" id="MobiDB-lite"/>
    </source>
</evidence>
<gene>
    <name evidence="3" type="primary">Acey_s0074.g825</name>
    <name evidence="3" type="ORF">Y032_0074g825</name>
</gene>
<reference evidence="4" key="1">
    <citation type="journal article" date="2015" name="Nat. Genet.">
        <title>The genome and transcriptome of the zoonotic hookworm Ancylostoma ceylanicum identify infection-specific gene families.</title>
        <authorList>
            <person name="Schwarz E.M."/>
            <person name="Hu Y."/>
            <person name="Antoshechkin I."/>
            <person name="Miller M.M."/>
            <person name="Sternberg P.W."/>
            <person name="Aroian R.V."/>
        </authorList>
    </citation>
    <scope>NUCLEOTIDE SEQUENCE</scope>
    <source>
        <strain evidence="4">HY135</strain>
    </source>
</reference>
<proteinExistence type="predicted"/>
<feature type="region of interest" description="Disordered" evidence="1">
    <location>
        <begin position="34"/>
        <end position="62"/>
    </location>
</feature>
<evidence type="ECO:0000256" key="2">
    <source>
        <dbReference type="SAM" id="SignalP"/>
    </source>
</evidence>
<protein>
    <submittedName>
        <fullName evidence="3">Uncharacterized protein</fullName>
    </submittedName>
</protein>
<name>A0A016TVK8_9BILA</name>
<dbReference type="EMBL" id="JARK01001410">
    <property type="protein sequence ID" value="EYC06667.1"/>
    <property type="molecule type" value="Genomic_DNA"/>
</dbReference>
<comment type="caution">
    <text evidence="3">The sequence shown here is derived from an EMBL/GenBank/DDBJ whole genome shotgun (WGS) entry which is preliminary data.</text>
</comment>
<feature type="region of interest" description="Disordered" evidence="1">
    <location>
        <begin position="76"/>
        <end position="99"/>
    </location>
</feature>
<feature type="compositionally biased region" description="Basic residues" evidence="1">
    <location>
        <begin position="53"/>
        <end position="62"/>
    </location>
</feature>
<accession>A0A016TVK8</accession>
<evidence type="ECO:0000313" key="4">
    <source>
        <dbReference type="Proteomes" id="UP000024635"/>
    </source>
</evidence>
<keyword evidence="2" id="KW-0732">Signal</keyword>
<dbReference type="AlphaFoldDB" id="A0A016TVK8"/>
<evidence type="ECO:0000313" key="3">
    <source>
        <dbReference type="EMBL" id="EYC06667.1"/>
    </source>
</evidence>